<dbReference type="PROSITE" id="PS51112">
    <property type="entry name" value="AMMECR1"/>
    <property type="match status" value="1"/>
</dbReference>
<dbReference type="EMBL" id="MWMI01000001">
    <property type="protein sequence ID" value="RIB35609.1"/>
    <property type="molecule type" value="Genomic_DNA"/>
</dbReference>
<dbReference type="InterPro" id="IPR023472">
    <property type="entry name" value="Uncharacterised_MJ0810"/>
</dbReference>
<dbReference type="HAMAP" id="MF_00645">
    <property type="entry name" value="AMMECR1"/>
    <property type="match status" value="1"/>
</dbReference>
<name>A0A397WQ36_9ARCH</name>
<organism evidence="3 4">
    <name type="scientific">Candidatus Nanoclepta minutus</name>
    <dbReference type="NCBI Taxonomy" id="1940235"/>
    <lineage>
        <taxon>Archaea</taxon>
        <taxon>Nanobdellota</taxon>
        <taxon>Candidatus Nanoclepta</taxon>
    </lineage>
</organism>
<accession>A0A397WQ36</accession>
<dbReference type="NCBIfam" id="TIGR04335">
    <property type="entry name" value="AmmeMemoSam_A"/>
    <property type="match status" value="1"/>
</dbReference>
<dbReference type="InterPro" id="IPR002733">
    <property type="entry name" value="AMMECR1_domain"/>
</dbReference>
<dbReference type="Gene3D" id="3.30.1490.150">
    <property type="entry name" value="Hypothetical protein ph0010, domain 2"/>
    <property type="match status" value="1"/>
</dbReference>
<evidence type="ECO:0000313" key="4">
    <source>
        <dbReference type="Proteomes" id="UP000266622"/>
    </source>
</evidence>
<dbReference type="Pfam" id="PF01871">
    <property type="entry name" value="AMMECR1"/>
    <property type="match status" value="1"/>
</dbReference>
<dbReference type="InterPro" id="IPR036071">
    <property type="entry name" value="AMMECR1_dom_sf"/>
</dbReference>
<gene>
    <name evidence="3" type="ORF">BXU00_00700</name>
</gene>
<dbReference type="PANTHER" id="PTHR13016">
    <property type="entry name" value="AMMECR1 HOMOLOG"/>
    <property type="match status" value="1"/>
</dbReference>
<protein>
    <recommendedName>
        <fullName evidence="1">Protein BXU00_00700</fullName>
    </recommendedName>
</protein>
<sequence>MYSLKEGEMFVKTSRKVIKHYLETKEIIFPEEIKKYEEKRGVFTTIKNFRTKDLRGCIGFPFPIYPLWKALVLSSISAATEDPRFEPMKIEELNECAIEINILSEPEIIKVENPEDYPKHIEIGKHGIIVQYGIYSGLLLPEVAVENNWDEYTFLSYTCLKAGLPPDSWIKLPIKIYRFTSQIFQEIEPEGEVIEIKLK</sequence>
<dbReference type="InterPro" id="IPR027485">
    <property type="entry name" value="AMMECR1_N"/>
</dbReference>
<dbReference type="AlphaFoldDB" id="A0A397WQ36"/>
<dbReference type="InterPro" id="IPR027623">
    <property type="entry name" value="AmmeMemoSam_A"/>
</dbReference>
<dbReference type="NCBIfam" id="TIGR00296">
    <property type="entry name" value="TIGR00296 family protein"/>
    <property type="match status" value="1"/>
</dbReference>
<dbReference type="Proteomes" id="UP000266622">
    <property type="component" value="Unassembled WGS sequence"/>
</dbReference>
<dbReference type="SUPFAM" id="SSF143447">
    <property type="entry name" value="AMMECR1-like"/>
    <property type="match status" value="1"/>
</dbReference>
<proteinExistence type="inferred from homology"/>
<reference evidence="3 4" key="1">
    <citation type="journal article" date="2018" name="Syst. Appl. Microbiol.">
        <title>A new symbiotic nanoarchaeote (Candidatus Nanoclepta minutus) and its host (Zestosphaera tikiterensis gen. nov., sp. nov.) from a New Zealand hot spring.</title>
        <authorList>
            <person name="St John E."/>
            <person name="Liu Y."/>
            <person name="Podar M."/>
            <person name="Stott M.B."/>
            <person name="Meneghin J."/>
            <person name="Chen Z."/>
            <person name="Lagutin K."/>
            <person name="Mitchell K."/>
            <person name="Reysenbach A.L."/>
        </authorList>
    </citation>
    <scope>NUCLEOTIDE SEQUENCE [LARGE SCALE GENOMIC DNA]</scope>
    <source>
        <strain evidence="3">NZ3</strain>
    </source>
</reference>
<dbReference type="Gene3D" id="3.30.700.20">
    <property type="entry name" value="Hypothetical protein ph0010, domain 1"/>
    <property type="match status" value="1"/>
</dbReference>
<feature type="domain" description="AMMECR1" evidence="2">
    <location>
        <begin position="5"/>
        <end position="195"/>
    </location>
</feature>
<evidence type="ECO:0000313" key="3">
    <source>
        <dbReference type="EMBL" id="RIB35609.1"/>
    </source>
</evidence>
<comment type="caution">
    <text evidence="3">The sequence shown here is derived from an EMBL/GenBank/DDBJ whole genome shotgun (WGS) entry which is preliminary data.</text>
</comment>
<dbReference type="PANTHER" id="PTHR13016:SF0">
    <property type="entry name" value="AMME SYNDROME CANDIDATE GENE 1 PROTEIN"/>
    <property type="match status" value="1"/>
</dbReference>
<evidence type="ECO:0000256" key="1">
    <source>
        <dbReference type="HAMAP-Rule" id="MF_00645"/>
    </source>
</evidence>
<dbReference type="InterPro" id="IPR023473">
    <property type="entry name" value="AMMECR1"/>
</dbReference>
<evidence type="ECO:0000259" key="2">
    <source>
        <dbReference type="PROSITE" id="PS51112"/>
    </source>
</evidence>